<evidence type="ECO:0000256" key="6">
    <source>
        <dbReference type="ARBA" id="ARBA00022723"/>
    </source>
</evidence>
<keyword evidence="7" id="KW-0732">Signal</keyword>
<keyword evidence="5" id="KW-0964">Secreted</keyword>
<dbReference type="GO" id="GO:0004000">
    <property type="term" value="F:adenosine deaminase activity"/>
    <property type="evidence" value="ECO:0007669"/>
    <property type="project" value="TreeGrafter"/>
</dbReference>
<comment type="cofactor">
    <cofactor evidence="1">
        <name>Zn(2+)</name>
        <dbReference type="ChEBI" id="CHEBI:29105"/>
    </cofactor>
</comment>
<evidence type="ECO:0000259" key="10">
    <source>
        <dbReference type="Pfam" id="PF00962"/>
    </source>
</evidence>
<dbReference type="InterPro" id="IPR001365">
    <property type="entry name" value="A_deaminase_dom"/>
</dbReference>
<evidence type="ECO:0000256" key="2">
    <source>
        <dbReference type="ARBA" id="ARBA00004613"/>
    </source>
</evidence>
<evidence type="ECO:0000256" key="7">
    <source>
        <dbReference type="ARBA" id="ARBA00022729"/>
    </source>
</evidence>
<dbReference type="PANTHER" id="PTHR11409:SF39">
    <property type="entry name" value="ADENOSINE DEAMINASE 2"/>
    <property type="match status" value="1"/>
</dbReference>
<comment type="subcellular location">
    <subcellularLocation>
        <location evidence="2">Secreted</location>
    </subcellularLocation>
</comment>
<comment type="catalytic activity">
    <reaction evidence="9">
        <text>adenosine + H2O + H(+) = inosine + NH4(+)</text>
        <dbReference type="Rhea" id="RHEA:24408"/>
        <dbReference type="ChEBI" id="CHEBI:15377"/>
        <dbReference type="ChEBI" id="CHEBI:15378"/>
        <dbReference type="ChEBI" id="CHEBI:16335"/>
        <dbReference type="ChEBI" id="CHEBI:17596"/>
        <dbReference type="ChEBI" id="CHEBI:28938"/>
        <dbReference type="EC" id="3.5.4.4"/>
    </reaction>
</comment>
<dbReference type="GO" id="GO:0005576">
    <property type="term" value="C:extracellular region"/>
    <property type="evidence" value="ECO:0007669"/>
    <property type="project" value="UniProtKB-SubCell"/>
</dbReference>
<evidence type="ECO:0000256" key="3">
    <source>
        <dbReference type="ARBA" id="ARBA00006083"/>
    </source>
</evidence>
<dbReference type="EMBL" id="PDLM01000003">
    <property type="protein sequence ID" value="RDW82197.1"/>
    <property type="molecule type" value="Genomic_DNA"/>
</dbReference>
<comment type="similarity">
    <text evidence="3">Belongs to the metallo-dependent hydrolases superfamily. Adenosine and AMP deaminases family. ADGF subfamily.</text>
</comment>
<dbReference type="AlphaFoldDB" id="A0A3D8S7B6"/>
<keyword evidence="12" id="KW-1185">Reference proteome</keyword>
<evidence type="ECO:0000313" key="12">
    <source>
        <dbReference type="Proteomes" id="UP000256645"/>
    </source>
</evidence>
<dbReference type="SUPFAM" id="SSF51556">
    <property type="entry name" value="Metallo-dependent hydrolases"/>
    <property type="match status" value="1"/>
</dbReference>
<evidence type="ECO:0000256" key="8">
    <source>
        <dbReference type="ARBA" id="ARBA00022801"/>
    </source>
</evidence>
<dbReference type="Gene3D" id="3.20.20.140">
    <property type="entry name" value="Metal-dependent hydrolases"/>
    <property type="match status" value="1"/>
</dbReference>
<dbReference type="GO" id="GO:0006154">
    <property type="term" value="P:adenosine catabolic process"/>
    <property type="evidence" value="ECO:0007669"/>
    <property type="project" value="TreeGrafter"/>
</dbReference>
<dbReference type="Proteomes" id="UP000256645">
    <property type="component" value="Unassembled WGS sequence"/>
</dbReference>
<evidence type="ECO:0000256" key="9">
    <source>
        <dbReference type="ARBA" id="ARBA00047764"/>
    </source>
</evidence>
<evidence type="ECO:0000256" key="4">
    <source>
        <dbReference type="ARBA" id="ARBA00012784"/>
    </source>
</evidence>
<reference evidence="11 12" key="1">
    <citation type="journal article" date="2018" name="IMA Fungus">
        <title>IMA Genome-F 9: Draft genome sequence of Annulohypoxylon stygium, Aspergillus mulundensis, Berkeleyomyces basicola (syn. Thielaviopsis basicola), Ceratocystis smalleyi, two Cercospora beticola strains, Coleophoma cylindrospora, Fusarium fracticaudum, Phialophora cf. hyalina, and Morchella septimelata.</title>
        <authorList>
            <person name="Wingfield B.D."/>
            <person name="Bills G.F."/>
            <person name="Dong Y."/>
            <person name="Huang W."/>
            <person name="Nel W.J."/>
            <person name="Swalarsk-Parry B.S."/>
            <person name="Vaghefi N."/>
            <person name="Wilken P.M."/>
            <person name="An Z."/>
            <person name="de Beer Z.W."/>
            <person name="De Vos L."/>
            <person name="Chen L."/>
            <person name="Duong T.A."/>
            <person name="Gao Y."/>
            <person name="Hammerbacher A."/>
            <person name="Kikkert J.R."/>
            <person name="Li Y."/>
            <person name="Li H."/>
            <person name="Li K."/>
            <person name="Li Q."/>
            <person name="Liu X."/>
            <person name="Ma X."/>
            <person name="Naidoo K."/>
            <person name="Pethybridge S.J."/>
            <person name="Sun J."/>
            <person name="Steenkamp E.T."/>
            <person name="van der Nest M.A."/>
            <person name="van Wyk S."/>
            <person name="Wingfield M.J."/>
            <person name="Xiong C."/>
            <person name="Yue Q."/>
            <person name="Zhang X."/>
        </authorList>
    </citation>
    <scope>NUCLEOTIDE SEQUENCE [LARGE SCALE GENOMIC DNA]</scope>
    <source>
        <strain evidence="11 12">BP6252</strain>
    </source>
</reference>
<accession>A0A3D8S7B6</accession>
<feature type="domain" description="Adenosine deaminase" evidence="10">
    <location>
        <begin position="240"/>
        <end position="542"/>
    </location>
</feature>
<dbReference type="GO" id="GO:0046103">
    <property type="term" value="P:inosine biosynthetic process"/>
    <property type="evidence" value="ECO:0007669"/>
    <property type="project" value="TreeGrafter"/>
</dbReference>
<dbReference type="GO" id="GO:0046872">
    <property type="term" value="F:metal ion binding"/>
    <property type="evidence" value="ECO:0007669"/>
    <property type="project" value="UniProtKB-KW"/>
</dbReference>
<dbReference type="OrthoDB" id="7202371at2759"/>
<sequence length="594" mass="67456">MSRFKNTVWPSRMPEDEWEEVATGIPAKDEPFINKYVMGREALVAQEKSQRSDHAFRQAMSPIAREACEIVQRIRDHEQKTIWTAEFEDWIAQKTGANIYPGMMFSLAKERMEQTQVWKILRKMPKGALLHAHMDAVVDFGFLFDVLLETPGMHLSCPQALDSPTALEIGAITFRFLKTEHKEGSIWSADYVPDTPVLAAQAADTFPDGGRSGFLAWLKDRCTITNTESIEHHHGVDAVWRKFSFIFNILDSIVLYEPIFRKFLRRMMSNFLADGVKYCDMRSAFTTGFYREGQEEPDVGFSELFRIFGEEIESFKASEEGKEFWGMRMIWTGIRILDTRKIVEDMDACIAMKLKYPHLICGYDLVGQEDPGRPLKDLLPELFWFRKQCAQEGVNIPFFFHAGETLGDGTDTDENLFDAVLLGTRRIGHGFSLYKHPLLVDMVKEKKILVESCPISNEILRLCASIKSHPLPALLARGVACSLCNDDPAILGQDTAGMTHDFWQALQGWDNLGLAGLGSLAENSVRWSAFEDQDNAEWTKAVKEASVGTGLKAQRLQQWNVEWEQFCLWIVTEFGEDGGSIEKIMKEGVLDAQD</sequence>
<proteinExistence type="inferred from homology"/>
<evidence type="ECO:0000256" key="5">
    <source>
        <dbReference type="ARBA" id="ARBA00022525"/>
    </source>
</evidence>
<name>A0A3D8S7B6_9HELO</name>
<dbReference type="PANTHER" id="PTHR11409">
    <property type="entry name" value="ADENOSINE DEAMINASE"/>
    <property type="match status" value="1"/>
</dbReference>
<dbReference type="Pfam" id="PF00962">
    <property type="entry name" value="A_deaminase"/>
    <property type="match status" value="1"/>
</dbReference>
<dbReference type="FunFam" id="3.20.20.140:FF:000017">
    <property type="entry name" value="Adenosine deaminase 2"/>
    <property type="match status" value="1"/>
</dbReference>
<dbReference type="InterPro" id="IPR032466">
    <property type="entry name" value="Metal_Hydrolase"/>
</dbReference>
<dbReference type="EC" id="3.5.4.4" evidence="4"/>
<organism evidence="11 12">
    <name type="scientific">Coleophoma cylindrospora</name>
    <dbReference type="NCBI Taxonomy" id="1849047"/>
    <lineage>
        <taxon>Eukaryota</taxon>
        <taxon>Fungi</taxon>
        <taxon>Dikarya</taxon>
        <taxon>Ascomycota</taxon>
        <taxon>Pezizomycotina</taxon>
        <taxon>Leotiomycetes</taxon>
        <taxon>Helotiales</taxon>
        <taxon>Dermateaceae</taxon>
        <taxon>Coleophoma</taxon>
    </lineage>
</organism>
<protein>
    <recommendedName>
        <fullName evidence="4">adenosine deaminase</fullName>
        <ecNumber evidence="4">3.5.4.4</ecNumber>
    </recommendedName>
</protein>
<evidence type="ECO:0000313" key="11">
    <source>
        <dbReference type="EMBL" id="RDW82197.1"/>
    </source>
</evidence>
<comment type="caution">
    <text evidence="11">The sequence shown here is derived from an EMBL/GenBank/DDBJ whole genome shotgun (WGS) entry which is preliminary data.</text>
</comment>
<dbReference type="InterPro" id="IPR006330">
    <property type="entry name" value="Ado/ade_deaminase"/>
</dbReference>
<gene>
    <name evidence="11" type="ORF">BP6252_03309</name>
</gene>
<dbReference type="STRING" id="1849047.A0A3D8S7B6"/>
<keyword evidence="8" id="KW-0378">Hydrolase</keyword>
<keyword evidence="6" id="KW-0479">Metal-binding</keyword>
<evidence type="ECO:0000256" key="1">
    <source>
        <dbReference type="ARBA" id="ARBA00001947"/>
    </source>
</evidence>